<dbReference type="STRING" id="32264.T1KH13"/>
<dbReference type="Pfam" id="PF00134">
    <property type="entry name" value="Cyclin_N"/>
    <property type="match status" value="1"/>
</dbReference>
<dbReference type="CDD" id="cd20535">
    <property type="entry name" value="CYCLIN_CCNM_CCNQ_rpt2"/>
    <property type="match status" value="1"/>
</dbReference>
<evidence type="ECO:0000256" key="2">
    <source>
        <dbReference type="SAM" id="MobiDB-lite"/>
    </source>
</evidence>
<keyword evidence="1" id="KW-0195">Cyclin</keyword>
<dbReference type="InterPro" id="IPR043198">
    <property type="entry name" value="Cyclin/Ssn8"/>
</dbReference>
<dbReference type="GO" id="GO:0016538">
    <property type="term" value="F:cyclin-dependent protein serine/threonine kinase regulator activity"/>
    <property type="evidence" value="ECO:0007669"/>
    <property type="project" value="InterPro"/>
</dbReference>
<evidence type="ECO:0000256" key="1">
    <source>
        <dbReference type="ARBA" id="ARBA00023127"/>
    </source>
</evidence>
<dbReference type="PANTHER" id="PTHR10026">
    <property type="entry name" value="CYCLIN"/>
    <property type="match status" value="1"/>
</dbReference>
<dbReference type="EMBL" id="CAEY01000073">
    <property type="status" value="NOT_ANNOTATED_CDS"/>
    <property type="molecule type" value="Genomic_DNA"/>
</dbReference>
<organism evidence="4 5">
    <name type="scientific">Tetranychus urticae</name>
    <name type="common">Two-spotted spider mite</name>
    <dbReference type="NCBI Taxonomy" id="32264"/>
    <lineage>
        <taxon>Eukaryota</taxon>
        <taxon>Metazoa</taxon>
        <taxon>Ecdysozoa</taxon>
        <taxon>Arthropoda</taxon>
        <taxon>Chelicerata</taxon>
        <taxon>Arachnida</taxon>
        <taxon>Acari</taxon>
        <taxon>Acariformes</taxon>
        <taxon>Trombidiformes</taxon>
        <taxon>Prostigmata</taxon>
        <taxon>Eleutherengona</taxon>
        <taxon>Raphignathae</taxon>
        <taxon>Tetranychoidea</taxon>
        <taxon>Tetranychidae</taxon>
        <taxon>Tetranychus</taxon>
    </lineage>
</organism>
<dbReference type="InterPro" id="IPR006671">
    <property type="entry name" value="Cyclin_N"/>
</dbReference>
<feature type="compositionally biased region" description="Polar residues" evidence="2">
    <location>
        <begin position="194"/>
        <end position="207"/>
    </location>
</feature>
<evidence type="ECO:0000259" key="3">
    <source>
        <dbReference type="Pfam" id="PF00134"/>
    </source>
</evidence>
<reference evidence="5" key="1">
    <citation type="submission" date="2011-08" db="EMBL/GenBank/DDBJ databases">
        <authorList>
            <person name="Rombauts S."/>
        </authorList>
    </citation>
    <scope>NUCLEOTIDE SEQUENCE</scope>
    <source>
        <strain evidence="5">London</strain>
    </source>
</reference>
<feature type="domain" description="Cyclin N-terminal" evidence="3">
    <location>
        <begin position="2"/>
        <end position="70"/>
    </location>
</feature>
<accession>T1KH13</accession>
<dbReference type="EnsemblMetazoa" id="tetur11g02740.1">
    <property type="protein sequence ID" value="tetur11g02740.1"/>
    <property type="gene ID" value="tetur11g02740"/>
</dbReference>
<protein>
    <recommendedName>
        <fullName evidence="3">Cyclin N-terminal domain-containing protein</fullName>
    </recommendedName>
</protein>
<dbReference type="Gene3D" id="1.10.472.10">
    <property type="entry name" value="Cyclin-like"/>
    <property type="match status" value="2"/>
</dbReference>
<dbReference type="InterPro" id="IPR036915">
    <property type="entry name" value="Cyclin-like_sf"/>
</dbReference>
<dbReference type="GO" id="GO:0006357">
    <property type="term" value="P:regulation of transcription by RNA polymerase II"/>
    <property type="evidence" value="ECO:0007669"/>
    <property type="project" value="InterPro"/>
</dbReference>
<evidence type="ECO:0000313" key="5">
    <source>
        <dbReference type="Proteomes" id="UP000015104"/>
    </source>
</evidence>
<dbReference type="InterPro" id="IPR048055">
    <property type="entry name" value="Cyclin-Q_first_cyclin_box"/>
</dbReference>
<dbReference type="HOGENOM" id="CLU_022000_2_0_1"/>
<dbReference type="eggNOG" id="KOG0834">
    <property type="taxonomic scope" value="Eukaryota"/>
</dbReference>
<evidence type="ECO:0000313" key="4">
    <source>
        <dbReference type="EnsemblMetazoa" id="tetur11g02740.1"/>
    </source>
</evidence>
<keyword evidence="5" id="KW-1185">Reference proteome</keyword>
<dbReference type="Proteomes" id="UP000015104">
    <property type="component" value="Unassembled WGS sequence"/>
</dbReference>
<dbReference type="CDD" id="cd20534">
    <property type="entry name" value="CYCLIN_CCNM_CCNQ_rpt1"/>
    <property type="match status" value="1"/>
</dbReference>
<sequence length="219" mass="25170">MLIGATCIYLAGKVEEDHIKLRDLINVFHATLNRANKMIPLQFDNYYWNLRESLVRLELLMLRVLKFDVNNDLAHRFLLHYLRSINEWIGKDYSSSTAFSQTCWSLLNDYYLNPKSIDHNASHVAIAIIEIAIKTLGIQIPLENEALMDWKVALCENATKDKVHAIISEVLTLYENDDRESASKPPPKEISPRKTPNSEVTGGNIRQYTPAKIIEYPNK</sequence>
<feature type="region of interest" description="Disordered" evidence="2">
    <location>
        <begin position="177"/>
        <end position="208"/>
    </location>
</feature>
<feature type="compositionally biased region" description="Basic and acidic residues" evidence="2">
    <location>
        <begin position="179"/>
        <end position="192"/>
    </location>
</feature>
<proteinExistence type="predicted"/>
<name>T1KH13_TETUR</name>
<reference evidence="4" key="2">
    <citation type="submission" date="2015-06" db="UniProtKB">
        <authorList>
            <consortium name="EnsemblMetazoa"/>
        </authorList>
    </citation>
    <scope>IDENTIFICATION</scope>
</reference>
<dbReference type="SUPFAM" id="SSF47954">
    <property type="entry name" value="Cyclin-like"/>
    <property type="match status" value="2"/>
</dbReference>
<dbReference type="InterPro" id="IPR048053">
    <property type="entry name" value="Cyclin-Q_second_cyclin_box"/>
</dbReference>
<dbReference type="AlphaFoldDB" id="T1KH13"/>